<keyword evidence="9" id="KW-0349">Heme</keyword>
<evidence type="ECO:0000256" key="10">
    <source>
        <dbReference type="ARBA" id="ARBA00022692"/>
    </source>
</evidence>
<dbReference type="SUPFAM" id="SSF81343">
    <property type="entry name" value="Fumarate reductase respiratory complex transmembrane subunits"/>
    <property type="match status" value="1"/>
</dbReference>
<evidence type="ECO:0000313" key="17">
    <source>
        <dbReference type="EMBL" id="MBJ3775253.1"/>
    </source>
</evidence>
<comment type="subunit">
    <text evidence="5">Part of an enzyme complex containing four subunits: a flavoprotein, an iron-sulfur protein, plus two membrane-anchoring proteins, SdhC and SdhD.</text>
</comment>
<evidence type="ECO:0000256" key="3">
    <source>
        <dbReference type="ARBA" id="ARBA00004141"/>
    </source>
</evidence>
<keyword evidence="8" id="KW-0816">Tricarboxylic acid cycle</keyword>
<evidence type="ECO:0000256" key="16">
    <source>
        <dbReference type="SAM" id="Phobius"/>
    </source>
</evidence>
<dbReference type="AlphaFoldDB" id="A0A934IMS6"/>
<keyword evidence="10 16" id="KW-0812">Transmembrane</keyword>
<evidence type="ECO:0000256" key="4">
    <source>
        <dbReference type="ARBA" id="ARBA00005163"/>
    </source>
</evidence>
<keyword evidence="18" id="KW-1185">Reference proteome</keyword>
<dbReference type="EMBL" id="JAEKJA010000003">
    <property type="protein sequence ID" value="MBJ3775253.1"/>
    <property type="molecule type" value="Genomic_DNA"/>
</dbReference>
<evidence type="ECO:0000256" key="2">
    <source>
        <dbReference type="ARBA" id="ARBA00004050"/>
    </source>
</evidence>
<dbReference type="GO" id="GO:0046872">
    <property type="term" value="F:metal ion binding"/>
    <property type="evidence" value="ECO:0007669"/>
    <property type="project" value="UniProtKB-KW"/>
</dbReference>
<keyword evidence="11" id="KW-0479">Metal-binding</keyword>
<accession>A0A934IMS6</accession>
<evidence type="ECO:0000256" key="6">
    <source>
        <dbReference type="ARBA" id="ARBA00019425"/>
    </source>
</evidence>
<evidence type="ECO:0000256" key="14">
    <source>
        <dbReference type="ARBA" id="ARBA00023004"/>
    </source>
</evidence>
<dbReference type="Pfam" id="PF01127">
    <property type="entry name" value="Sdh_cyt"/>
    <property type="match status" value="1"/>
</dbReference>
<dbReference type="RefSeq" id="WP_198881130.1">
    <property type="nucleotide sequence ID" value="NZ_JAEKJA010000003.1"/>
</dbReference>
<evidence type="ECO:0000256" key="5">
    <source>
        <dbReference type="ARBA" id="ARBA00011558"/>
    </source>
</evidence>
<evidence type="ECO:0000256" key="8">
    <source>
        <dbReference type="ARBA" id="ARBA00022532"/>
    </source>
</evidence>
<dbReference type="GO" id="GO:0006099">
    <property type="term" value="P:tricarboxylic acid cycle"/>
    <property type="evidence" value="ECO:0007669"/>
    <property type="project" value="UniProtKB-KW"/>
</dbReference>
<evidence type="ECO:0000256" key="15">
    <source>
        <dbReference type="ARBA" id="ARBA00023136"/>
    </source>
</evidence>
<dbReference type="GO" id="GO:0020037">
    <property type="term" value="F:heme binding"/>
    <property type="evidence" value="ECO:0007669"/>
    <property type="project" value="InterPro"/>
</dbReference>
<dbReference type="GO" id="GO:0016020">
    <property type="term" value="C:membrane"/>
    <property type="evidence" value="ECO:0007669"/>
    <property type="project" value="UniProtKB-SubCell"/>
</dbReference>
<evidence type="ECO:0000256" key="9">
    <source>
        <dbReference type="ARBA" id="ARBA00022617"/>
    </source>
</evidence>
<evidence type="ECO:0000256" key="7">
    <source>
        <dbReference type="ARBA" id="ARBA00022448"/>
    </source>
</evidence>
<keyword evidence="15 16" id="KW-0472">Membrane</keyword>
<dbReference type="InterPro" id="IPR014312">
    <property type="entry name" value="Succ_DH_anchor"/>
</dbReference>
<keyword evidence="13 16" id="KW-1133">Transmembrane helix</keyword>
<proteinExistence type="predicted"/>
<reference evidence="17" key="1">
    <citation type="submission" date="2020-12" db="EMBL/GenBank/DDBJ databases">
        <title>Bacterial taxonomy.</title>
        <authorList>
            <person name="Pan X."/>
        </authorList>
    </citation>
    <scope>NUCLEOTIDE SEQUENCE</scope>
    <source>
        <strain evidence="17">B2012</strain>
    </source>
</reference>
<keyword evidence="12" id="KW-0249">Electron transport</keyword>
<keyword evidence="14" id="KW-0408">Iron</keyword>
<evidence type="ECO:0000256" key="1">
    <source>
        <dbReference type="ARBA" id="ARBA00001971"/>
    </source>
</evidence>
<keyword evidence="7" id="KW-0813">Transport</keyword>
<dbReference type="InterPro" id="IPR034804">
    <property type="entry name" value="SQR/QFR_C/D"/>
</dbReference>
<comment type="function">
    <text evidence="2">Membrane-anchoring subunit of succinate dehydrogenase (SDH).</text>
</comment>
<evidence type="ECO:0000256" key="13">
    <source>
        <dbReference type="ARBA" id="ARBA00022989"/>
    </source>
</evidence>
<gene>
    <name evidence="17" type="primary">sdhD</name>
    <name evidence="17" type="ORF">JCR33_06110</name>
</gene>
<organism evidence="17 18">
    <name type="scientific">Acuticoccus mangrovi</name>
    <dbReference type="NCBI Taxonomy" id="2796142"/>
    <lineage>
        <taxon>Bacteria</taxon>
        <taxon>Pseudomonadati</taxon>
        <taxon>Pseudomonadota</taxon>
        <taxon>Alphaproteobacteria</taxon>
        <taxon>Hyphomicrobiales</taxon>
        <taxon>Amorphaceae</taxon>
        <taxon>Acuticoccus</taxon>
    </lineage>
</organism>
<comment type="pathway">
    <text evidence="4">Carbohydrate metabolism; tricarboxylic acid cycle.</text>
</comment>
<comment type="cofactor">
    <cofactor evidence="1">
        <name>heme</name>
        <dbReference type="ChEBI" id="CHEBI:30413"/>
    </cofactor>
</comment>
<name>A0A934IMS6_9HYPH</name>
<evidence type="ECO:0000256" key="11">
    <source>
        <dbReference type="ARBA" id="ARBA00022723"/>
    </source>
</evidence>
<sequence length="144" mass="15138">MRDPRDNSDGFSAPHRTSLKTIRGLGSARSGTEHFIQQRFTALANFVLVIVLAFVAIAMSGRSYTEAVALIGSPWVAVPLALAIISVCLHMKIGVQVVVEDYVHGLAGLTLLILNAVFAALVGGAALFAVVKILLAALSVQVAE</sequence>
<dbReference type="InterPro" id="IPR000701">
    <property type="entry name" value="SuccDH_FuR_B_TM-su"/>
</dbReference>
<feature type="transmembrane region" description="Helical" evidence="16">
    <location>
        <begin position="40"/>
        <end position="61"/>
    </location>
</feature>
<dbReference type="Gene3D" id="1.20.1300.10">
    <property type="entry name" value="Fumarate reductase/succinate dehydrogenase, transmembrane subunit"/>
    <property type="match status" value="1"/>
</dbReference>
<feature type="transmembrane region" description="Helical" evidence="16">
    <location>
        <begin position="67"/>
        <end position="89"/>
    </location>
</feature>
<comment type="subcellular location">
    <subcellularLocation>
        <location evidence="3">Membrane</location>
        <topology evidence="3">Multi-pass membrane protein</topology>
    </subcellularLocation>
</comment>
<comment type="caution">
    <text evidence="17">The sequence shown here is derived from an EMBL/GenBank/DDBJ whole genome shotgun (WGS) entry which is preliminary data.</text>
</comment>
<dbReference type="Proteomes" id="UP000609531">
    <property type="component" value="Unassembled WGS sequence"/>
</dbReference>
<dbReference type="NCBIfam" id="TIGR02968">
    <property type="entry name" value="succ_dehyd_anc"/>
    <property type="match status" value="1"/>
</dbReference>
<dbReference type="CDD" id="cd03495">
    <property type="entry name" value="SQR_TypeC_SdhD_like"/>
    <property type="match status" value="1"/>
</dbReference>
<feature type="transmembrane region" description="Helical" evidence="16">
    <location>
        <begin position="109"/>
        <end position="138"/>
    </location>
</feature>
<evidence type="ECO:0000256" key="12">
    <source>
        <dbReference type="ARBA" id="ARBA00022982"/>
    </source>
</evidence>
<protein>
    <recommendedName>
        <fullName evidence="6">Succinate dehydrogenase hydrophobic membrane anchor subunit</fullName>
    </recommendedName>
</protein>
<evidence type="ECO:0000313" key="18">
    <source>
        <dbReference type="Proteomes" id="UP000609531"/>
    </source>
</evidence>